<evidence type="ECO:0000313" key="6">
    <source>
        <dbReference type="Proteomes" id="UP000037558"/>
    </source>
</evidence>
<proteinExistence type="predicted"/>
<evidence type="ECO:0000256" key="3">
    <source>
        <dbReference type="ARBA" id="ARBA00023163"/>
    </source>
</evidence>
<keyword evidence="1" id="KW-0805">Transcription regulation</keyword>
<dbReference type="SMART" id="SM00347">
    <property type="entry name" value="HTH_MARR"/>
    <property type="match status" value="1"/>
</dbReference>
<name>A0A0M0KWI9_9BACI</name>
<protein>
    <submittedName>
        <fullName evidence="5">MarR family transcriptional regulator</fullName>
    </submittedName>
</protein>
<reference evidence="6" key="1">
    <citation type="submission" date="2015-08" db="EMBL/GenBank/DDBJ databases">
        <title>Fjat-14210 dsm16467.</title>
        <authorList>
            <person name="Liu B."/>
            <person name="Wang J."/>
            <person name="Zhu Y."/>
            <person name="Liu G."/>
            <person name="Chen Q."/>
            <person name="Chen Z."/>
            <person name="Lan J."/>
            <person name="Che J."/>
            <person name="Ge C."/>
            <person name="Shi H."/>
            <person name="Pan Z."/>
            <person name="Liu X."/>
        </authorList>
    </citation>
    <scope>NUCLEOTIDE SEQUENCE [LARGE SCALE GENOMIC DNA]</scope>
    <source>
        <strain evidence="6">DSM 16467</strain>
    </source>
</reference>
<dbReference type="GO" id="GO:0003677">
    <property type="term" value="F:DNA binding"/>
    <property type="evidence" value="ECO:0007669"/>
    <property type="project" value="UniProtKB-KW"/>
</dbReference>
<dbReference type="SUPFAM" id="SSF46785">
    <property type="entry name" value="Winged helix' DNA-binding domain"/>
    <property type="match status" value="1"/>
</dbReference>
<sequence length="144" mass="16933">MSHTCSKEMAILYHFYELNKQVTQKFERCTGMGQSRLDLLHHLYEVDEISQSALQKDVKIDSAAITRHLKHLEGIEMISRRKNPDDNRVTFVRLTTKGRQQILSYRSERARFLENMLQDFSNDERSTLLSMLDRIIDNVSQIES</sequence>
<dbReference type="EMBL" id="LILC01000023">
    <property type="protein sequence ID" value="KOO42962.1"/>
    <property type="molecule type" value="Genomic_DNA"/>
</dbReference>
<evidence type="ECO:0000256" key="2">
    <source>
        <dbReference type="ARBA" id="ARBA00023125"/>
    </source>
</evidence>
<evidence type="ECO:0000256" key="1">
    <source>
        <dbReference type="ARBA" id="ARBA00023015"/>
    </source>
</evidence>
<dbReference type="InterPro" id="IPR036390">
    <property type="entry name" value="WH_DNA-bd_sf"/>
</dbReference>
<dbReference type="InterPro" id="IPR036388">
    <property type="entry name" value="WH-like_DNA-bd_sf"/>
</dbReference>
<gene>
    <name evidence="5" type="ORF">AMD01_17670</name>
</gene>
<dbReference type="PANTHER" id="PTHR42756:SF1">
    <property type="entry name" value="TRANSCRIPTIONAL REPRESSOR OF EMRAB OPERON"/>
    <property type="match status" value="1"/>
</dbReference>
<keyword evidence="2" id="KW-0238">DNA-binding</keyword>
<dbReference type="RefSeq" id="WP_053402767.1">
    <property type="nucleotide sequence ID" value="NZ_JAUKEN010000001.1"/>
</dbReference>
<comment type="caution">
    <text evidence="5">The sequence shown here is derived from an EMBL/GenBank/DDBJ whole genome shotgun (WGS) entry which is preliminary data.</text>
</comment>
<dbReference type="STRING" id="284581.AMD01_17670"/>
<accession>A0A0M0KWI9</accession>
<feature type="domain" description="HTH marR-type" evidence="4">
    <location>
        <begin position="1"/>
        <end position="137"/>
    </location>
</feature>
<dbReference type="Proteomes" id="UP000037558">
    <property type="component" value="Unassembled WGS sequence"/>
</dbReference>
<dbReference type="PRINTS" id="PR00598">
    <property type="entry name" value="HTHMARR"/>
</dbReference>
<dbReference type="PATRIC" id="fig|284581.3.peg.3045"/>
<dbReference type="PANTHER" id="PTHR42756">
    <property type="entry name" value="TRANSCRIPTIONAL REGULATOR, MARR"/>
    <property type="match status" value="1"/>
</dbReference>
<dbReference type="InterPro" id="IPR000835">
    <property type="entry name" value="HTH_MarR-typ"/>
</dbReference>
<keyword evidence="6" id="KW-1185">Reference proteome</keyword>
<evidence type="ECO:0000259" key="4">
    <source>
        <dbReference type="PROSITE" id="PS50995"/>
    </source>
</evidence>
<dbReference type="PROSITE" id="PS50995">
    <property type="entry name" value="HTH_MARR_2"/>
    <property type="match status" value="1"/>
</dbReference>
<keyword evidence="3" id="KW-0804">Transcription</keyword>
<dbReference type="Pfam" id="PF01047">
    <property type="entry name" value="MarR"/>
    <property type="match status" value="1"/>
</dbReference>
<dbReference type="GO" id="GO:0003700">
    <property type="term" value="F:DNA-binding transcription factor activity"/>
    <property type="evidence" value="ECO:0007669"/>
    <property type="project" value="InterPro"/>
</dbReference>
<dbReference type="OrthoDB" id="2366010at2"/>
<dbReference type="AlphaFoldDB" id="A0A0M0KWI9"/>
<dbReference type="Gene3D" id="1.10.10.10">
    <property type="entry name" value="Winged helix-like DNA-binding domain superfamily/Winged helix DNA-binding domain"/>
    <property type="match status" value="1"/>
</dbReference>
<organism evidence="5 6">
    <name type="scientific">Priestia koreensis</name>
    <dbReference type="NCBI Taxonomy" id="284581"/>
    <lineage>
        <taxon>Bacteria</taxon>
        <taxon>Bacillati</taxon>
        <taxon>Bacillota</taxon>
        <taxon>Bacilli</taxon>
        <taxon>Bacillales</taxon>
        <taxon>Bacillaceae</taxon>
        <taxon>Priestia</taxon>
    </lineage>
</organism>
<evidence type="ECO:0000313" key="5">
    <source>
        <dbReference type="EMBL" id="KOO42962.1"/>
    </source>
</evidence>